<keyword evidence="4" id="KW-0418">Kinase</keyword>
<feature type="transmembrane region" description="Helical" evidence="2">
    <location>
        <begin position="504"/>
        <end position="521"/>
    </location>
</feature>
<dbReference type="SUPFAM" id="SSF56112">
    <property type="entry name" value="Protein kinase-like (PK-like)"/>
    <property type="match status" value="1"/>
</dbReference>
<comment type="caution">
    <text evidence="4">The sequence shown here is derived from an EMBL/GenBank/DDBJ whole genome shotgun (WGS) entry which is preliminary data.</text>
</comment>
<accession>A0A7C2NZD9</accession>
<dbReference type="InterPro" id="IPR050154">
    <property type="entry name" value="UbiB_kinase"/>
</dbReference>
<evidence type="ECO:0000256" key="2">
    <source>
        <dbReference type="SAM" id="Phobius"/>
    </source>
</evidence>
<evidence type="ECO:0000313" key="4">
    <source>
        <dbReference type="EMBL" id="HEN16509.1"/>
    </source>
</evidence>
<protein>
    <submittedName>
        <fullName evidence="4">AarF/ABC1/UbiB kinase family protein</fullName>
    </submittedName>
</protein>
<gene>
    <name evidence="4" type="ORF">ENQ76_13695</name>
</gene>
<reference evidence="4" key="1">
    <citation type="journal article" date="2020" name="mSystems">
        <title>Genome- and Community-Level Interaction Insights into Carbon Utilization and Element Cycling Functions of Hydrothermarchaeota in Hydrothermal Sediment.</title>
        <authorList>
            <person name="Zhou Z."/>
            <person name="Liu Y."/>
            <person name="Xu W."/>
            <person name="Pan J."/>
            <person name="Luo Z.H."/>
            <person name="Li M."/>
        </authorList>
    </citation>
    <scope>NUCLEOTIDE SEQUENCE [LARGE SCALE GENOMIC DNA]</scope>
    <source>
        <strain evidence="4">SpSt-339</strain>
    </source>
</reference>
<feature type="transmembrane region" description="Helical" evidence="2">
    <location>
        <begin position="527"/>
        <end position="550"/>
    </location>
</feature>
<keyword evidence="4" id="KW-0808">Transferase</keyword>
<keyword evidence="2" id="KW-0472">Membrane</keyword>
<dbReference type="CDD" id="cd05121">
    <property type="entry name" value="ABC1_ADCK3-like"/>
    <property type="match status" value="1"/>
</dbReference>
<organism evidence="4">
    <name type="scientific">Schlesneria paludicola</name>
    <dbReference type="NCBI Taxonomy" id="360056"/>
    <lineage>
        <taxon>Bacteria</taxon>
        <taxon>Pseudomonadati</taxon>
        <taxon>Planctomycetota</taxon>
        <taxon>Planctomycetia</taxon>
        <taxon>Planctomycetales</taxon>
        <taxon>Planctomycetaceae</taxon>
        <taxon>Schlesneria</taxon>
    </lineage>
</organism>
<sequence>MEAHPFRLIRNLGRTREIAAVLLNHGFGDVLARVGLRSVWQRWSRWLFRRREPPPPELTVYARVRLSLEALGPTFIKFGQVMSTRPDIIPHEMIVELQKLQEQVPPFPSDEAVSLLEQELGRPIHELYAVFDREPIAAGSLAQVHRAWHFDGTPLAIKIRRPNAVRDIERDLSLMQELALLAERHLPEARVFDPTGLVAHFARTIRREVNFAREGRTMQEFARLFKGDATLYVPRVYSDLTSEGVLTMEFIEGLRVDDVSEPARWPCNPADIAVRGAKLFMKQAFEYGVFHGDPHPGNLRIRPDGAICLLDYGMVGMLDDETREQLIDLFVAIARKDVEGVMEMVLAIGQTYGEVDRPLLRIDVRDFVANYYGVELDRLNVGQMLSDFVSILSQNHIRCPGSLTLLIRALVTLEGIGRALDPAFNLAKHLQPYVEQLVQERYQPSQMADRLIKRTQKVWAAAEQLPGYVATTLAKLSSDELQMQLELRGLDRFTVEVERASNRLAVGIVMAALIVASALMIRSGADLWWVTLPIYILSSLLGLWLIYGIFRSGRL</sequence>
<dbReference type="EMBL" id="DSOK01000376">
    <property type="protein sequence ID" value="HEN16509.1"/>
    <property type="molecule type" value="Genomic_DNA"/>
</dbReference>
<proteinExistence type="inferred from homology"/>
<comment type="similarity">
    <text evidence="1">Belongs to the protein kinase superfamily. ADCK protein kinase family.</text>
</comment>
<dbReference type="PANTHER" id="PTHR10566">
    <property type="entry name" value="CHAPERONE-ACTIVITY OF BC1 COMPLEX CABC1 -RELATED"/>
    <property type="match status" value="1"/>
</dbReference>
<dbReference type="Pfam" id="PF03109">
    <property type="entry name" value="ABC1"/>
    <property type="match status" value="1"/>
</dbReference>
<feature type="domain" description="ABC1 atypical kinase-like" evidence="3">
    <location>
        <begin position="99"/>
        <end position="344"/>
    </location>
</feature>
<name>A0A7C2NZD9_9PLAN</name>
<evidence type="ECO:0000256" key="1">
    <source>
        <dbReference type="ARBA" id="ARBA00009670"/>
    </source>
</evidence>
<dbReference type="InterPro" id="IPR011009">
    <property type="entry name" value="Kinase-like_dom_sf"/>
</dbReference>
<dbReference type="InterPro" id="IPR004147">
    <property type="entry name" value="ABC1_dom"/>
</dbReference>
<dbReference type="AlphaFoldDB" id="A0A7C2NZD9"/>
<evidence type="ECO:0000259" key="3">
    <source>
        <dbReference type="Pfam" id="PF03109"/>
    </source>
</evidence>
<keyword evidence="2" id="KW-0812">Transmembrane</keyword>
<keyword evidence="2" id="KW-1133">Transmembrane helix</keyword>
<dbReference type="PANTHER" id="PTHR10566:SF113">
    <property type="entry name" value="PROTEIN ACTIVITY OF BC1 COMPLEX KINASE 7, CHLOROPLASTIC"/>
    <property type="match status" value="1"/>
</dbReference>
<dbReference type="GO" id="GO:0016301">
    <property type="term" value="F:kinase activity"/>
    <property type="evidence" value="ECO:0007669"/>
    <property type="project" value="UniProtKB-KW"/>
</dbReference>